<accession>A0A5C1HU29</accession>
<dbReference type="EMBL" id="CP043450">
    <property type="protein sequence ID" value="QEM09135.1"/>
    <property type="molecule type" value="Genomic_DNA"/>
</dbReference>
<evidence type="ECO:0000313" key="2">
    <source>
        <dbReference type="Proteomes" id="UP000251402"/>
    </source>
</evidence>
<dbReference type="KEGG" id="mrub:DEO27_003585"/>
<dbReference type="Proteomes" id="UP000251402">
    <property type="component" value="Chromosome"/>
</dbReference>
<evidence type="ECO:0000313" key="1">
    <source>
        <dbReference type="EMBL" id="QEM09135.1"/>
    </source>
</evidence>
<reference evidence="1" key="1">
    <citation type="submission" date="2019-08" db="EMBL/GenBank/DDBJ databases">
        <title>Comparative genome analysis confer to the adaptation heavy metal polluted environment.</title>
        <authorList>
            <person name="Li Y."/>
        </authorList>
    </citation>
    <scope>NUCLEOTIDE SEQUENCE [LARGE SCALE GENOMIC DNA]</scope>
    <source>
        <strain evidence="1">P1</strain>
    </source>
</reference>
<dbReference type="RefSeq" id="WP_112569819.1">
    <property type="nucleotide sequence ID" value="NZ_CP043450.1"/>
</dbReference>
<keyword evidence="2" id="KW-1185">Reference proteome</keyword>
<evidence type="ECO:0008006" key="3">
    <source>
        <dbReference type="Google" id="ProtNLM"/>
    </source>
</evidence>
<dbReference type="AlphaFoldDB" id="A0A5C1HU29"/>
<organism evidence="1 2">
    <name type="scientific">Mucilaginibacter rubeus</name>
    <dbReference type="NCBI Taxonomy" id="2027860"/>
    <lineage>
        <taxon>Bacteria</taxon>
        <taxon>Pseudomonadati</taxon>
        <taxon>Bacteroidota</taxon>
        <taxon>Sphingobacteriia</taxon>
        <taxon>Sphingobacteriales</taxon>
        <taxon>Sphingobacteriaceae</taxon>
        <taxon>Mucilaginibacter</taxon>
    </lineage>
</organism>
<protein>
    <recommendedName>
        <fullName evidence="3">BZIP transcription factor</fullName>
    </recommendedName>
</protein>
<dbReference type="OrthoDB" id="680331at2"/>
<gene>
    <name evidence="1" type="ORF">DEO27_003585</name>
</gene>
<proteinExistence type="predicted"/>
<name>A0A5C1HU29_9SPHI</name>
<sequence length="250" mass="27143">MKALTIVIFISFAFYTRLYAQNTFPASGNVGVGTNAPTAPLDVRGDIKWGPGSTGMLVSDVNGGIELGPVSSTGAVPYFDFHFGSGTSQDYNVRLQNSANNEFTIQTNSGGTVFAVTGSTVGIGTTDTKGYKLGVNGSMIATSVTVKLYGSWADYVFKPTYKLPSLSAVKSYIQQHRHLPEIPSAEEIEKDGLNVGEMNKLLMKKVEELTLYAIENEQKDKEKDKLLTTLQAQIDLLKEQLTAVQKEIKK</sequence>